<accession>A0A511MSX0</accession>
<feature type="compositionally biased region" description="Basic and acidic residues" evidence="1">
    <location>
        <begin position="99"/>
        <end position="112"/>
    </location>
</feature>
<evidence type="ECO:0000313" key="3">
    <source>
        <dbReference type="Proteomes" id="UP000321424"/>
    </source>
</evidence>
<gene>
    <name evidence="2" type="ORF">NN4_78570</name>
</gene>
<dbReference type="EMBL" id="BJXA01000094">
    <property type="protein sequence ID" value="GEM43338.1"/>
    <property type="molecule type" value="Genomic_DNA"/>
</dbReference>
<keyword evidence="3" id="KW-1185">Reference proteome</keyword>
<name>A0A511MSX0_9NOCA</name>
<dbReference type="AlphaFoldDB" id="A0A511MSX0"/>
<evidence type="ECO:0000256" key="1">
    <source>
        <dbReference type="SAM" id="MobiDB-lite"/>
    </source>
</evidence>
<organism evidence="2 3">
    <name type="scientific">Nocardia ninae NBRC 108245</name>
    <dbReference type="NCBI Taxonomy" id="1210091"/>
    <lineage>
        <taxon>Bacteria</taxon>
        <taxon>Bacillati</taxon>
        <taxon>Actinomycetota</taxon>
        <taxon>Actinomycetes</taxon>
        <taxon>Mycobacteriales</taxon>
        <taxon>Nocardiaceae</taxon>
        <taxon>Nocardia</taxon>
    </lineage>
</organism>
<proteinExistence type="predicted"/>
<sequence>MPDNDSDAVLPIPSDLYRDMAGLQDRIEVLRADLTRTLMRYRELGQSPDSLAVDNLGEPIEPAEANARVLHGLQLTDCELQAAAEWLSTTSGRYASRLKLTDTADQHRERQLARQRRRRTR</sequence>
<comment type="caution">
    <text evidence="2">The sequence shown here is derived from an EMBL/GenBank/DDBJ whole genome shotgun (WGS) entry which is preliminary data.</text>
</comment>
<feature type="region of interest" description="Disordered" evidence="1">
    <location>
        <begin position="98"/>
        <end position="121"/>
    </location>
</feature>
<protein>
    <submittedName>
        <fullName evidence="2">Uncharacterized protein</fullName>
    </submittedName>
</protein>
<evidence type="ECO:0000313" key="2">
    <source>
        <dbReference type="EMBL" id="GEM43338.1"/>
    </source>
</evidence>
<dbReference type="OrthoDB" id="4563470at2"/>
<dbReference type="RefSeq" id="WP_147141810.1">
    <property type="nucleotide sequence ID" value="NZ_BJXA01000094.1"/>
</dbReference>
<reference evidence="2 3" key="1">
    <citation type="submission" date="2019-07" db="EMBL/GenBank/DDBJ databases">
        <title>Whole genome shotgun sequence of Nocardia ninae NBRC 108245.</title>
        <authorList>
            <person name="Hosoyama A."/>
            <person name="Uohara A."/>
            <person name="Ohji S."/>
            <person name="Ichikawa N."/>
        </authorList>
    </citation>
    <scope>NUCLEOTIDE SEQUENCE [LARGE SCALE GENOMIC DNA]</scope>
    <source>
        <strain evidence="2 3">NBRC 108245</strain>
    </source>
</reference>
<dbReference type="Proteomes" id="UP000321424">
    <property type="component" value="Unassembled WGS sequence"/>
</dbReference>